<organism evidence="2 3">
    <name type="scientific">Azospirillum oleiclasticum</name>
    <dbReference type="NCBI Taxonomy" id="2735135"/>
    <lineage>
        <taxon>Bacteria</taxon>
        <taxon>Pseudomonadati</taxon>
        <taxon>Pseudomonadota</taxon>
        <taxon>Alphaproteobacteria</taxon>
        <taxon>Rhodospirillales</taxon>
        <taxon>Azospirillaceae</taxon>
        <taxon>Azospirillum</taxon>
    </lineage>
</organism>
<keyword evidence="3" id="KW-1185">Reference proteome</keyword>
<gene>
    <name evidence="2" type="ORF">HND93_04280</name>
</gene>
<name>A0ABX2T6Z1_9PROT</name>
<evidence type="ECO:0000313" key="3">
    <source>
        <dbReference type="Proteomes" id="UP000584642"/>
    </source>
</evidence>
<evidence type="ECO:0000256" key="1">
    <source>
        <dbReference type="SAM" id="MobiDB-lite"/>
    </source>
</evidence>
<dbReference type="EMBL" id="JABFDB010000001">
    <property type="protein sequence ID" value="NYZ18918.1"/>
    <property type="molecule type" value="Genomic_DNA"/>
</dbReference>
<evidence type="ECO:0000313" key="2">
    <source>
        <dbReference type="EMBL" id="NYZ18918.1"/>
    </source>
</evidence>
<dbReference type="RefSeq" id="WP_180280615.1">
    <property type="nucleotide sequence ID" value="NZ_JABFDB010000001.1"/>
</dbReference>
<accession>A0ABX2T6Z1</accession>
<sequence>MEELTGLGPATGHAAAPPSAATLDRVRPPVRRAMEGAGFKAMDTGDGCLAWFRRLNDMTHVMVSANNTLDGDPAAADWIAGRYGDRGGFVEVNGLTLAGALEAAEILRPPARVDGSLVEALYPSLQDAMDDLS</sequence>
<dbReference type="Proteomes" id="UP000584642">
    <property type="component" value="Unassembled WGS sequence"/>
</dbReference>
<proteinExistence type="predicted"/>
<protein>
    <submittedName>
        <fullName evidence="2">Uncharacterized protein</fullName>
    </submittedName>
</protein>
<comment type="caution">
    <text evidence="2">The sequence shown here is derived from an EMBL/GenBank/DDBJ whole genome shotgun (WGS) entry which is preliminary data.</text>
</comment>
<reference evidence="2 3" key="1">
    <citation type="submission" date="2020-05" db="EMBL/GenBank/DDBJ databases">
        <title>Azospirillum oleiclasticum sp. nov, a nitrogen-fixing and heavy crude oil-emulsifying bacterium isolated from the crude oil of Yumen Oilfield.</title>
        <authorList>
            <person name="Wu D."/>
            <person name="Cai M."/>
            <person name="Zhang X."/>
        </authorList>
    </citation>
    <scope>NUCLEOTIDE SEQUENCE [LARGE SCALE GENOMIC DNA]</scope>
    <source>
        <strain evidence="2 3">ROY-1-1-2</strain>
    </source>
</reference>
<feature type="region of interest" description="Disordered" evidence="1">
    <location>
        <begin position="1"/>
        <end position="22"/>
    </location>
</feature>